<dbReference type="CDD" id="cd05188">
    <property type="entry name" value="MDR"/>
    <property type="match status" value="1"/>
</dbReference>
<keyword evidence="3" id="KW-1185">Reference proteome</keyword>
<feature type="domain" description="Alcohol dehydrogenase-like C-terminal" evidence="1">
    <location>
        <begin position="202"/>
        <end position="347"/>
    </location>
</feature>
<dbReference type="EMBL" id="JAUEDM010000008">
    <property type="protein sequence ID" value="KAK3312936.1"/>
    <property type="molecule type" value="Genomic_DNA"/>
</dbReference>
<sequence>MAAAEIPATYRALQFTSSTSPPSIVTLPTPTLSPGSVLVKPLRATLFPYTRDIFTRGNSRGYHYPLPLVPGSATIGRLVAAAPDVPSLSSSSGQLVWLDPVLRASDRSGVKILHGLNSGPSPAAKALASSDAWRNGSWGELVHVPAENVHLLDEDVLTNKLGYSLDDLGYLAQLTITYGGLRDVDVRPGETVLIAPATGSFGGAAVHVALALGANVIAMGRNQDILAELEGVAEKSYPLSRFTAVKLTGTSVDADKETIMGAAEEIGRKTDGMIDVYFDMSPPGASNSSHIKAGIMALRPGGRMSLMGGAAGDVGFPYYQIMVKGLRLQGSWMYTPQQVEELIRLVEDGRLKLGEQGAGVKCLGVFGLEAWEEAFRVAGDGGRVGRFALLAPSGKEAA</sequence>
<dbReference type="InterPro" id="IPR011032">
    <property type="entry name" value="GroES-like_sf"/>
</dbReference>
<evidence type="ECO:0000259" key="1">
    <source>
        <dbReference type="Pfam" id="PF00107"/>
    </source>
</evidence>
<dbReference type="SUPFAM" id="SSF51735">
    <property type="entry name" value="NAD(P)-binding Rossmann-fold domains"/>
    <property type="match status" value="1"/>
</dbReference>
<dbReference type="InterPro" id="IPR036291">
    <property type="entry name" value="NAD(P)-bd_dom_sf"/>
</dbReference>
<name>A0AAE0HVX2_9PEZI</name>
<gene>
    <name evidence="2" type="ORF">B0H66DRAFT_569219</name>
</gene>
<dbReference type="GO" id="GO:0005739">
    <property type="term" value="C:mitochondrion"/>
    <property type="evidence" value="ECO:0007669"/>
    <property type="project" value="TreeGrafter"/>
</dbReference>
<dbReference type="Gene3D" id="3.90.180.10">
    <property type="entry name" value="Medium-chain alcohol dehydrogenases, catalytic domain"/>
    <property type="match status" value="1"/>
</dbReference>
<organism evidence="2 3">
    <name type="scientific">Apodospora peruviana</name>
    <dbReference type="NCBI Taxonomy" id="516989"/>
    <lineage>
        <taxon>Eukaryota</taxon>
        <taxon>Fungi</taxon>
        <taxon>Dikarya</taxon>
        <taxon>Ascomycota</taxon>
        <taxon>Pezizomycotina</taxon>
        <taxon>Sordariomycetes</taxon>
        <taxon>Sordariomycetidae</taxon>
        <taxon>Sordariales</taxon>
        <taxon>Lasiosphaeriaceae</taxon>
        <taxon>Apodospora</taxon>
    </lineage>
</organism>
<dbReference type="GO" id="GO:0016491">
    <property type="term" value="F:oxidoreductase activity"/>
    <property type="evidence" value="ECO:0007669"/>
    <property type="project" value="TreeGrafter"/>
</dbReference>
<protein>
    <submittedName>
        <fullName evidence="2">Alcohol dehydrogenase</fullName>
    </submittedName>
</protein>
<dbReference type="Proteomes" id="UP001283341">
    <property type="component" value="Unassembled WGS sequence"/>
</dbReference>
<dbReference type="Pfam" id="PF00107">
    <property type="entry name" value="ADH_zinc_N"/>
    <property type="match status" value="1"/>
</dbReference>
<proteinExistence type="predicted"/>
<reference evidence="2" key="2">
    <citation type="submission" date="2023-06" db="EMBL/GenBank/DDBJ databases">
        <authorList>
            <consortium name="Lawrence Berkeley National Laboratory"/>
            <person name="Haridas S."/>
            <person name="Hensen N."/>
            <person name="Bonometti L."/>
            <person name="Westerberg I."/>
            <person name="Brannstrom I.O."/>
            <person name="Guillou S."/>
            <person name="Cros-Aarteil S."/>
            <person name="Calhoun S."/>
            <person name="Kuo A."/>
            <person name="Mondo S."/>
            <person name="Pangilinan J."/>
            <person name="Riley R."/>
            <person name="Labutti K."/>
            <person name="Andreopoulos B."/>
            <person name="Lipzen A."/>
            <person name="Chen C."/>
            <person name="Yanf M."/>
            <person name="Daum C."/>
            <person name="Ng V."/>
            <person name="Clum A."/>
            <person name="Steindorff A."/>
            <person name="Ohm R."/>
            <person name="Martin F."/>
            <person name="Silar P."/>
            <person name="Natvig D."/>
            <person name="Lalanne C."/>
            <person name="Gautier V."/>
            <person name="Ament-Velasquez S.L."/>
            <person name="Kruys A."/>
            <person name="Hutchinson M.I."/>
            <person name="Powell A.J."/>
            <person name="Barry K."/>
            <person name="Miller A.N."/>
            <person name="Grigoriev I.V."/>
            <person name="Debuchy R."/>
            <person name="Gladieux P."/>
            <person name="Thoren M.H."/>
            <person name="Johannesson H."/>
        </authorList>
    </citation>
    <scope>NUCLEOTIDE SEQUENCE</scope>
    <source>
        <strain evidence="2">CBS 118394</strain>
    </source>
</reference>
<reference evidence="2" key="1">
    <citation type="journal article" date="2023" name="Mol. Phylogenet. Evol.">
        <title>Genome-scale phylogeny and comparative genomics of the fungal order Sordariales.</title>
        <authorList>
            <person name="Hensen N."/>
            <person name="Bonometti L."/>
            <person name="Westerberg I."/>
            <person name="Brannstrom I.O."/>
            <person name="Guillou S."/>
            <person name="Cros-Aarteil S."/>
            <person name="Calhoun S."/>
            <person name="Haridas S."/>
            <person name="Kuo A."/>
            <person name="Mondo S."/>
            <person name="Pangilinan J."/>
            <person name="Riley R."/>
            <person name="LaButti K."/>
            <person name="Andreopoulos B."/>
            <person name="Lipzen A."/>
            <person name="Chen C."/>
            <person name="Yan M."/>
            <person name="Daum C."/>
            <person name="Ng V."/>
            <person name="Clum A."/>
            <person name="Steindorff A."/>
            <person name="Ohm R.A."/>
            <person name="Martin F."/>
            <person name="Silar P."/>
            <person name="Natvig D.O."/>
            <person name="Lalanne C."/>
            <person name="Gautier V."/>
            <person name="Ament-Velasquez S.L."/>
            <person name="Kruys A."/>
            <person name="Hutchinson M.I."/>
            <person name="Powell A.J."/>
            <person name="Barry K."/>
            <person name="Miller A.N."/>
            <person name="Grigoriev I.V."/>
            <person name="Debuchy R."/>
            <person name="Gladieux P."/>
            <person name="Hiltunen Thoren M."/>
            <person name="Johannesson H."/>
        </authorList>
    </citation>
    <scope>NUCLEOTIDE SEQUENCE</scope>
    <source>
        <strain evidence="2">CBS 118394</strain>
    </source>
</reference>
<dbReference type="PANTHER" id="PTHR43677">
    <property type="entry name" value="SHORT-CHAIN DEHYDROGENASE/REDUCTASE"/>
    <property type="match status" value="1"/>
</dbReference>
<dbReference type="AlphaFoldDB" id="A0AAE0HVX2"/>
<dbReference type="SUPFAM" id="SSF50129">
    <property type="entry name" value="GroES-like"/>
    <property type="match status" value="1"/>
</dbReference>
<dbReference type="PANTHER" id="PTHR43677:SF4">
    <property type="entry name" value="QUINONE OXIDOREDUCTASE-LIKE PROTEIN 2"/>
    <property type="match status" value="1"/>
</dbReference>
<evidence type="ECO:0000313" key="2">
    <source>
        <dbReference type="EMBL" id="KAK3312936.1"/>
    </source>
</evidence>
<comment type="caution">
    <text evidence="2">The sequence shown here is derived from an EMBL/GenBank/DDBJ whole genome shotgun (WGS) entry which is preliminary data.</text>
</comment>
<dbReference type="InterPro" id="IPR051397">
    <property type="entry name" value="Zn-ADH-like_protein"/>
</dbReference>
<dbReference type="InterPro" id="IPR013149">
    <property type="entry name" value="ADH-like_C"/>
</dbReference>
<dbReference type="Gene3D" id="3.40.50.720">
    <property type="entry name" value="NAD(P)-binding Rossmann-like Domain"/>
    <property type="match status" value="1"/>
</dbReference>
<evidence type="ECO:0000313" key="3">
    <source>
        <dbReference type="Proteomes" id="UP001283341"/>
    </source>
</evidence>
<accession>A0AAE0HVX2</accession>